<dbReference type="Gene3D" id="3.90.220.20">
    <property type="entry name" value="DNA methylase specificity domains"/>
    <property type="match status" value="2"/>
</dbReference>
<keyword evidence="3" id="KW-0238">DNA-binding</keyword>
<keyword evidence="5" id="KW-0255">Endonuclease</keyword>
<keyword evidence="5" id="KW-0378">Hydrolase</keyword>
<dbReference type="CDD" id="cd17266">
    <property type="entry name" value="RMtype1_S_Sau1132ORF3780P-TRD2-CR2_like"/>
    <property type="match status" value="1"/>
</dbReference>
<comment type="similarity">
    <text evidence="1">Belongs to the type-I restriction system S methylase family.</text>
</comment>
<dbReference type="InterPro" id="IPR052021">
    <property type="entry name" value="Type-I_RS_S_subunit"/>
</dbReference>
<evidence type="ECO:0000259" key="4">
    <source>
        <dbReference type="Pfam" id="PF01420"/>
    </source>
</evidence>
<dbReference type="Pfam" id="PF01420">
    <property type="entry name" value="Methylase_S"/>
    <property type="match status" value="2"/>
</dbReference>
<organism evidence="5 6">
    <name type="scientific">Flavivirga spongiicola</name>
    <dbReference type="NCBI Taxonomy" id="421621"/>
    <lineage>
        <taxon>Bacteria</taxon>
        <taxon>Pseudomonadati</taxon>
        <taxon>Bacteroidota</taxon>
        <taxon>Flavobacteriia</taxon>
        <taxon>Flavobacteriales</taxon>
        <taxon>Flavobacteriaceae</taxon>
        <taxon>Flavivirga</taxon>
    </lineage>
</organism>
<gene>
    <name evidence="5" type="ORF">N1F79_22315</name>
</gene>
<evidence type="ECO:0000313" key="6">
    <source>
        <dbReference type="Proteomes" id="UP001337305"/>
    </source>
</evidence>
<dbReference type="Proteomes" id="UP001337305">
    <property type="component" value="Unassembled WGS sequence"/>
</dbReference>
<comment type="caution">
    <text evidence="5">The sequence shown here is derived from an EMBL/GenBank/DDBJ whole genome shotgun (WGS) entry which is preliminary data.</text>
</comment>
<dbReference type="PANTHER" id="PTHR30408">
    <property type="entry name" value="TYPE-1 RESTRICTION ENZYME ECOKI SPECIFICITY PROTEIN"/>
    <property type="match status" value="1"/>
</dbReference>
<feature type="domain" description="Type I restriction modification DNA specificity" evidence="4">
    <location>
        <begin position="22"/>
        <end position="186"/>
    </location>
</feature>
<evidence type="ECO:0000256" key="3">
    <source>
        <dbReference type="ARBA" id="ARBA00023125"/>
    </source>
</evidence>
<sequence>MVNKLKKYRFDELYDMSSGISSKPEQAGHGFPFVSFSTIFNNVFLPNELDELMNTSIKERQIYSVKKGDIFLTRTSETLDELGMSSVALKDYPDATFSGFSKRLRPKEEGLVDSKFIGFYLRSYLFRKAMNNNAIMTLRASFNEQIFSYLELLLPTFEVQCKIGELLYNIYEKIEVCNSLINQIENMSMSIFDYWFIQFDFPNISIKPYKTSGGEMFYSKELNRKIPDGWKTITLGDFCEIYQPKTISQKVMDANASYLVYGSNGIIGKYSKFNHEDSEVVVSCRGACGNIHRTRPKSWITGNSMVFKIKNKNINNEFIYHSLRWLNLKNSSTGSVQGQLTRTNVSVHNIVLPDEKIIKKYNNIVAPLVEKKLLLFAEIDKYQNLLDWLTPLLINGQVTFKEAQKHINQAAEPQEDYG</sequence>
<dbReference type="InterPro" id="IPR044946">
    <property type="entry name" value="Restrct_endonuc_typeI_TRD_sf"/>
</dbReference>
<keyword evidence="2" id="KW-0680">Restriction system</keyword>
<dbReference type="GO" id="GO:0004519">
    <property type="term" value="F:endonuclease activity"/>
    <property type="evidence" value="ECO:0007669"/>
    <property type="project" value="UniProtKB-KW"/>
</dbReference>
<accession>A0ABU7Y1B5</accession>
<proteinExistence type="inferred from homology"/>
<keyword evidence="6" id="KW-1185">Reference proteome</keyword>
<protein>
    <submittedName>
        <fullName evidence="5">Restriction endonuclease subunit S</fullName>
        <ecNumber evidence="5">3.1.21.-</ecNumber>
    </submittedName>
</protein>
<keyword evidence="5" id="KW-0540">Nuclease</keyword>
<dbReference type="EC" id="3.1.21.-" evidence="5"/>
<reference evidence="5 6" key="1">
    <citation type="submission" date="2022-09" db="EMBL/GenBank/DDBJ databases">
        <title>Genome sequencing of Flavivirga sp. MEBiC05379.</title>
        <authorList>
            <person name="Oh H.-M."/>
            <person name="Kwon K.K."/>
            <person name="Park M.J."/>
            <person name="Yang S.-H."/>
        </authorList>
    </citation>
    <scope>NUCLEOTIDE SEQUENCE [LARGE SCALE GENOMIC DNA]</scope>
    <source>
        <strain evidence="5 6">MEBiC05379</strain>
    </source>
</reference>
<dbReference type="RefSeq" id="WP_303308151.1">
    <property type="nucleotide sequence ID" value="NZ_JAODOP010000004.1"/>
</dbReference>
<evidence type="ECO:0000256" key="2">
    <source>
        <dbReference type="ARBA" id="ARBA00022747"/>
    </source>
</evidence>
<dbReference type="InterPro" id="IPR000055">
    <property type="entry name" value="Restrct_endonuc_typeI_TRD"/>
</dbReference>
<evidence type="ECO:0000256" key="1">
    <source>
        <dbReference type="ARBA" id="ARBA00010923"/>
    </source>
</evidence>
<dbReference type="PANTHER" id="PTHR30408:SF13">
    <property type="entry name" value="TYPE I RESTRICTION ENZYME HINDI SPECIFICITY SUBUNIT"/>
    <property type="match status" value="1"/>
</dbReference>
<dbReference type="SUPFAM" id="SSF116734">
    <property type="entry name" value="DNA methylase specificity domain"/>
    <property type="match status" value="2"/>
</dbReference>
<evidence type="ECO:0000313" key="5">
    <source>
        <dbReference type="EMBL" id="MEF3835875.1"/>
    </source>
</evidence>
<dbReference type="GO" id="GO:0016787">
    <property type="term" value="F:hydrolase activity"/>
    <property type="evidence" value="ECO:0007669"/>
    <property type="project" value="UniProtKB-KW"/>
</dbReference>
<name>A0ABU7Y1B5_9FLAO</name>
<dbReference type="EMBL" id="JAODOP010000004">
    <property type="protein sequence ID" value="MEF3835875.1"/>
    <property type="molecule type" value="Genomic_DNA"/>
</dbReference>
<feature type="domain" description="Type I restriction modification DNA specificity" evidence="4">
    <location>
        <begin position="227"/>
        <end position="356"/>
    </location>
</feature>